<feature type="transmembrane region" description="Helical" evidence="1">
    <location>
        <begin position="72"/>
        <end position="105"/>
    </location>
</feature>
<evidence type="ECO:0008006" key="4">
    <source>
        <dbReference type="Google" id="ProtNLM"/>
    </source>
</evidence>
<keyword evidence="1" id="KW-0472">Membrane</keyword>
<sequence length="115" mass="11261">MKKAGGIIALIAGIFAVLAALVTLFIGGVATAVEADQADVAIGLGWGGIVFSFLTIALGAVAIGSTSRWPGILLIVCAIAGAILGGTLVAVFMCLALIGGLIAALGKSPQKEVAQ</sequence>
<keyword evidence="1" id="KW-1133">Transmembrane helix</keyword>
<gene>
    <name evidence="2" type="ORF">SIAM614_13133</name>
</gene>
<dbReference type="Proteomes" id="UP000004848">
    <property type="component" value="Unassembled WGS sequence"/>
</dbReference>
<organism evidence="2 3">
    <name type="scientific">Roseibium aggregatum (strain ATCC 25650 / DSM 13394 / JCM 20685 / NBRC 16684 / NCIMB 2208 / IAM 12614 / B1)</name>
    <name type="common">Stappia aggregata</name>
    <dbReference type="NCBI Taxonomy" id="384765"/>
    <lineage>
        <taxon>Bacteria</taxon>
        <taxon>Pseudomonadati</taxon>
        <taxon>Pseudomonadota</taxon>
        <taxon>Alphaproteobacteria</taxon>
        <taxon>Hyphomicrobiales</taxon>
        <taxon>Stappiaceae</taxon>
        <taxon>Roseibium</taxon>
    </lineage>
</organism>
<proteinExistence type="predicted"/>
<evidence type="ECO:0000256" key="1">
    <source>
        <dbReference type="SAM" id="Phobius"/>
    </source>
</evidence>
<dbReference type="RefSeq" id="WP_006933098.1">
    <property type="nucleotide sequence ID" value="NZ_AAUW01000004.1"/>
</dbReference>
<dbReference type="GeneID" id="68845717"/>
<name>A0NQA2_ROSAI</name>
<feature type="transmembrane region" description="Helical" evidence="1">
    <location>
        <begin position="45"/>
        <end position="65"/>
    </location>
</feature>
<accession>A0NQA2</accession>
<evidence type="ECO:0000313" key="3">
    <source>
        <dbReference type="Proteomes" id="UP000004848"/>
    </source>
</evidence>
<dbReference type="OrthoDB" id="8454998at2"/>
<dbReference type="eggNOG" id="ENOG5032Y74">
    <property type="taxonomic scope" value="Bacteria"/>
</dbReference>
<evidence type="ECO:0000313" key="2">
    <source>
        <dbReference type="EMBL" id="EAV44960.1"/>
    </source>
</evidence>
<reference evidence="2 3" key="1">
    <citation type="submission" date="2006-05" db="EMBL/GenBank/DDBJ databases">
        <authorList>
            <person name="King G."/>
            <person name="Ferriera S."/>
            <person name="Johnson J."/>
            <person name="Kravitz S."/>
            <person name="Beeson K."/>
            <person name="Sutton G."/>
            <person name="Rogers Y.-H."/>
            <person name="Friedman R."/>
            <person name="Frazier M."/>
            <person name="Venter J.C."/>
        </authorList>
    </citation>
    <scope>NUCLEOTIDE SEQUENCE [LARGE SCALE GENOMIC DNA]</scope>
    <source>
        <strain evidence="3">ATCC 25650 / DSM 13394 / JCM 20685 / NBRC 16684 / NCIMB 2208 / IAM 12614 / B1</strain>
    </source>
</reference>
<dbReference type="AlphaFoldDB" id="A0NQA2"/>
<dbReference type="EMBL" id="AAUW01000004">
    <property type="protein sequence ID" value="EAV44960.1"/>
    <property type="molecule type" value="Genomic_DNA"/>
</dbReference>
<keyword evidence="1" id="KW-0812">Transmembrane</keyword>
<protein>
    <recommendedName>
        <fullName evidence="4">DUF4064 domain-containing protein</fullName>
    </recommendedName>
</protein>
<comment type="caution">
    <text evidence="2">The sequence shown here is derived from an EMBL/GenBank/DDBJ whole genome shotgun (WGS) entry which is preliminary data.</text>
</comment>